<name>A0A7H9CGS1_9BACT</name>
<keyword evidence="1 3" id="KW-0808">Transferase</keyword>
<gene>
    <name evidence="3" type="ORF">CINF_0650</name>
</gene>
<dbReference type="AlphaFoldDB" id="A0A7H9CGS1"/>
<dbReference type="EMBL" id="CP049075">
    <property type="protein sequence ID" value="QLI05172.1"/>
    <property type="molecule type" value="Genomic_DNA"/>
</dbReference>
<protein>
    <submittedName>
        <fullName evidence="3">Glycosyltransferase, family 1</fullName>
    </submittedName>
</protein>
<reference evidence="3 4" key="1">
    <citation type="submission" date="2020-02" db="EMBL/GenBank/DDBJ databases">
        <title>Complete genome sequence of the novel Campylobacter species Candidatus Campylobacter infans.</title>
        <authorList>
            <person name="Duim B."/>
            <person name="Zomer A."/>
            <person name="van der Graaf L."/>
            <person name="Wagenaar J."/>
        </authorList>
    </citation>
    <scope>NUCLEOTIDE SEQUENCE [LARGE SCALE GENOMIC DNA]</scope>
    <source>
        <strain evidence="3 4">19S00001</strain>
    </source>
</reference>
<dbReference type="InterPro" id="IPR001296">
    <property type="entry name" value="Glyco_trans_1"/>
</dbReference>
<dbReference type="GO" id="GO:0009103">
    <property type="term" value="P:lipopolysaccharide biosynthetic process"/>
    <property type="evidence" value="ECO:0007669"/>
    <property type="project" value="TreeGrafter"/>
</dbReference>
<keyword evidence="4" id="KW-1185">Reference proteome</keyword>
<sequence length="428" mass="48502">MKKISILYDVSIIANNYSRTGVYFVALNILNELKKKNEISLSLYCQSDDIASAKHNIANLAKSADLPCVFRLTQPSLNRFKPKLKKILNNMPRFLQNLAYKNKNFILKFASTIKKPQPKPALKAQELAKYDAFFSPCFAVPDEFKNIKNYLIIYDLIPLLLDGYKDDPSNAWILNMLNNLDDKSTCFSISCHTKKDFLAHLPKLKDENIVVTPLACDESFKPASNEQINLAKQKYKIPENKKYIFSLCSLEPRKNILRVIKCFCEFIKKNNINDLVLALGGGADMKFLPTLQANIKNLNEYKDKILILGYVDSADLAPLYSGALFFVYTSQYEGFGLPPLEAMSCGSAVITSDNSSLPEVVGDAGIMIAYDSDEAHIKAYEKYYFDENFRKENAKKGLERSGLFSWQKCADIMVNKIKDDIEKAKINL</sequence>
<dbReference type="GO" id="GO:0016757">
    <property type="term" value="F:glycosyltransferase activity"/>
    <property type="evidence" value="ECO:0007669"/>
    <property type="project" value="InterPro"/>
</dbReference>
<dbReference type="RefSeq" id="WP_179975737.1">
    <property type="nucleotide sequence ID" value="NZ_CP049075.1"/>
</dbReference>
<dbReference type="Pfam" id="PF00534">
    <property type="entry name" value="Glycos_transf_1"/>
    <property type="match status" value="1"/>
</dbReference>
<dbReference type="Proteomes" id="UP000509414">
    <property type="component" value="Chromosome"/>
</dbReference>
<organism evidence="3 4">
    <name type="scientific">Candidatus Campylobacter infans</name>
    <dbReference type="NCBI Taxonomy" id="2561898"/>
    <lineage>
        <taxon>Bacteria</taxon>
        <taxon>Pseudomonadati</taxon>
        <taxon>Campylobacterota</taxon>
        <taxon>Epsilonproteobacteria</taxon>
        <taxon>Campylobacterales</taxon>
        <taxon>Campylobacteraceae</taxon>
        <taxon>Campylobacter</taxon>
    </lineage>
</organism>
<dbReference type="Gene3D" id="3.40.50.2000">
    <property type="entry name" value="Glycogen Phosphorylase B"/>
    <property type="match status" value="1"/>
</dbReference>
<dbReference type="PANTHER" id="PTHR46401">
    <property type="entry name" value="GLYCOSYLTRANSFERASE WBBK-RELATED"/>
    <property type="match status" value="1"/>
</dbReference>
<evidence type="ECO:0000313" key="3">
    <source>
        <dbReference type="EMBL" id="QLI05172.1"/>
    </source>
</evidence>
<feature type="domain" description="Glycosyl transferase family 1" evidence="2">
    <location>
        <begin position="231"/>
        <end position="397"/>
    </location>
</feature>
<accession>A0A7H9CGS1</accession>
<evidence type="ECO:0000313" key="4">
    <source>
        <dbReference type="Proteomes" id="UP000509414"/>
    </source>
</evidence>
<evidence type="ECO:0000256" key="1">
    <source>
        <dbReference type="ARBA" id="ARBA00022679"/>
    </source>
</evidence>
<dbReference type="PANTHER" id="PTHR46401:SF2">
    <property type="entry name" value="GLYCOSYLTRANSFERASE WBBK-RELATED"/>
    <property type="match status" value="1"/>
</dbReference>
<dbReference type="CDD" id="cd03809">
    <property type="entry name" value="GT4_MtfB-like"/>
    <property type="match status" value="1"/>
</dbReference>
<proteinExistence type="predicted"/>
<evidence type="ECO:0000259" key="2">
    <source>
        <dbReference type="Pfam" id="PF00534"/>
    </source>
</evidence>
<dbReference type="SUPFAM" id="SSF53756">
    <property type="entry name" value="UDP-Glycosyltransferase/glycogen phosphorylase"/>
    <property type="match status" value="1"/>
</dbReference>
<dbReference type="KEGG" id="cinf:CINF_0650"/>